<comment type="subcellular location">
    <subcellularLocation>
        <location evidence="1">Endosome</location>
    </subcellularLocation>
</comment>
<sequence>MVNLRSVRFYSAPYKRSSKESQQESSLSGSLAVVQGGNRWLQRVKVTNLTTSWRNGLAFCSIVHHFKPELIDFSSLSPHDIKGNNKKAFDAAATLGIPRLLDPKDMAILAMPDKLAVMTYLFQLRAHFTGQQMEVQTIGDTEKKSSYIVGNFSSDKTVSKAIFAQEAQKVLETNDTSPMEEAPSTPSAAGTEPLERTAIETEEVDSSTPEMVVSEEDSVGEGKSEVETINERTGEEKDVSIEKEEKGEIIVPETTEIAVQDVGEAQKQEAEEKKDEAEKNVKFEEIKRPLSRSEELKERARKLLEQAKKEAATRRLNRIQSKTEDSPKEEDKKKEDLKQRAQRLIAQARQGINKPEIEGIEEMAEAARSQNVDEQDDVTSDDNTLTPSNLSGEVQQDGDTKPTKPSLAVTKTPSLQSFSDLVNPPDERFKEGKADGLGAPSDLGVSPTPKEAEQKEIEIVDAHPEIKEILNNEEETSDYILGEYAALEREEGQIDNRAGFVEKELRKVMEKVREM</sequence>
<keyword evidence="8" id="KW-1185">Reference proteome</keyword>
<dbReference type="PANTHER" id="PTHR23167">
    <property type="entry name" value="CALPONIN HOMOLOGY DOMAIN-CONTAINING PROTEIN DDB_G0272472-RELATED"/>
    <property type="match status" value="1"/>
</dbReference>
<proteinExistence type="predicted"/>
<evidence type="ECO:0000313" key="7">
    <source>
        <dbReference type="EMBL" id="PIK57501.1"/>
    </source>
</evidence>
<keyword evidence="2" id="KW-0597">Phosphoprotein</keyword>
<feature type="compositionally biased region" description="Basic and acidic residues" evidence="5">
    <location>
        <begin position="425"/>
        <end position="434"/>
    </location>
</feature>
<dbReference type="EMBL" id="MRZV01000140">
    <property type="protein sequence ID" value="PIK57501.1"/>
    <property type="molecule type" value="Genomic_DNA"/>
</dbReference>
<feature type="compositionally biased region" description="Polar residues" evidence="5">
    <location>
        <begin position="409"/>
        <end position="420"/>
    </location>
</feature>
<dbReference type="SMART" id="SM00033">
    <property type="entry name" value="CH"/>
    <property type="match status" value="1"/>
</dbReference>
<evidence type="ECO:0000256" key="1">
    <source>
        <dbReference type="ARBA" id="ARBA00004177"/>
    </source>
</evidence>
<keyword evidence="3" id="KW-0967">Endosome</keyword>
<dbReference type="InterPro" id="IPR036872">
    <property type="entry name" value="CH_dom_sf"/>
</dbReference>
<feature type="compositionally biased region" description="Basic and acidic residues" evidence="5">
    <location>
        <begin position="321"/>
        <end position="339"/>
    </location>
</feature>
<evidence type="ECO:0000256" key="4">
    <source>
        <dbReference type="ARBA" id="ARBA00023054"/>
    </source>
</evidence>
<evidence type="ECO:0000259" key="6">
    <source>
        <dbReference type="PROSITE" id="PS50021"/>
    </source>
</evidence>
<dbReference type="AlphaFoldDB" id="A0A2G8LB82"/>
<evidence type="ECO:0000256" key="2">
    <source>
        <dbReference type="ARBA" id="ARBA00022553"/>
    </source>
</evidence>
<feature type="compositionally biased region" description="Basic and acidic residues" evidence="5">
    <location>
        <begin position="264"/>
        <end position="313"/>
    </location>
</feature>
<dbReference type="PANTHER" id="PTHR23167:SF46">
    <property type="entry name" value="EPS15 HOMOLOGY DOMAIN CONTAINING PROTEIN-BINDING PROTEIN 1, ISOFORM F"/>
    <property type="match status" value="1"/>
</dbReference>
<accession>A0A2G8LB82</accession>
<dbReference type="OrthoDB" id="5972258at2759"/>
<feature type="domain" description="Calponin-homology (CH)" evidence="6">
    <location>
        <begin position="20"/>
        <end position="129"/>
    </location>
</feature>
<name>A0A2G8LB82_STIJA</name>
<dbReference type="PROSITE" id="PS50021">
    <property type="entry name" value="CH"/>
    <property type="match status" value="1"/>
</dbReference>
<dbReference type="Gene3D" id="1.10.418.10">
    <property type="entry name" value="Calponin-like domain"/>
    <property type="match status" value="1"/>
</dbReference>
<comment type="caution">
    <text evidence="7">The sequence shown here is derived from an EMBL/GenBank/DDBJ whole genome shotgun (WGS) entry which is preliminary data.</text>
</comment>
<evidence type="ECO:0000256" key="5">
    <source>
        <dbReference type="SAM" id="MobiDB-lite"/>
    </source>
</evidence>
<dbReference type="FunFam" id="1.10.418.10:FF:000023">
    <property type="entry name" value="EH domain-binding protein 1 isoform X1"/>
    <property type="match status" value="1"/>
</dbReference>
<gene>
    <name evidence="7" type="ORF">BSL78_05565</name>
</gene>
<dbReference type="Pfam" id="PF00307">
    <property type="entry name" value="CH"/>
    <property type="match status" value="1"/>
</dbReference>
<evidence type="ECO:0000313" key="8">
    <source>
        <dbReference type="Proteomes" id="UP000230750"/>
    </source>
</evidence>
<dbReference type="STRING" id="307972.A0A2G8LB82"/>
<keyword evidence="4" id="KW-0175">Coiled coil</keyword>
<dbReference type="Proteomes" id="UP000230750">
    <property type="component" value="Unassembled WGS sequence"/>
</dbReference>
<dbReference type="InterPro" id="IPR001715">
    <property type="entry name" value="CH_dom"/>
</dbReference>
<dbReference type="GO" id="GO:0005768">
    <property type="term" value="C:endosome"/>
    <property type="evidence" value="ECO:0007669"/>
    <property type="project" value="UniProtKB-SubCell"/>
</dbReference>
<dbReference type="SUPFAM" id="SSF47576">
    <property type="entry name" value="Calponin-homology domain, CH-domain"/>
    <property type="match status" value="1"/>
</dbReference>
<dbReference type="InterPro" id="IPR050540">
    <property type="entry name" value="F-actin_Monoox_Mical"/>
</dbReference>
<feature type="compositionally biased region" description="Polar residues" evidence="5">
    <location>
        <begin position="381"/>
        <end position="394"/>
    </location>
</feature>
<reference evidence="7 8" key="1">
    <citation type="journal article" date="2017" name="PLoS Biol.">
        <title>The sea cucumber genome provides insights into morphological evolution and visceral regeneration.</title>
        <authorList>
            <person name="Zhang X."/>
            <person name="Sun L."/>
            <person name="Yuan J."/>
            <person name="Sun Y."/>
            <person name="Gao Y."/>
            <person name="Zhang L."/>
            <person name="Li S."/>
            <person name="Dai H."/>
            <person name="Hamel J.F."/>
            <person name="Liu C."/>
            <person name="Yu Y."/>
            <person name="Liu S."/>
            <person name="Lin W."/>
            <person name="Guo K."/>
            <person name="Jin S."/>
            <person name="Xu P."/>
            <person name="Storey K.B."/>
            <person name="Huan P."/>
            <person name="Zhang T."/>
            <person name="Zhou Y."/>
            <person name="Zhang J."/>
            <person name="Lin C."/>
            <person name="Li X."/>
            <person name="Xing L."/>
            <person name="Huo D."/>
            <person name="Sun M."/>
            <person name="Wang L."/>
            <person name="Mercier A."/>
            <person name="Li F."/>
            <person name="Yang H."/>
            <person name="Xiang J."/>
        </authorList>
    </citation>
    <scope>NUCLEOTIDE SEQUENCE [LARGE SCALE GENOMIC DNA]</scope>
    <source>
        <strain evidence="7">Shaxun</strain>
        <tissue evidence="7">Muscle</tissue>
    </source>
</reference>
<evidence type="ECO:0000256" key="3">
    <source>
        <dbReference type="ARBA" id="ARBA00022753"/>
    </source>
</evidence>
<organism evidence="7 8">
    <name type="scientific">Stichopus japonicus</name>
    <name type="common">Sea cucumber</name>
    <dbReference type="NCBI Taxonomy" id="307972"/>
    <lineage>
        <taxon>Eukaryota</taxon>
        <taxon>Metazoa</taxon>
        <taxon>Echinodermata</taxon>
        <taxon>Eleutherozoa</taxon>
        <taxon>Echinozoa</taxon>
        <taxon>Holothuroidea</taxon>
        <taxon>Aspidochirotacea</taxon>
        <taxon>Aspidochirotida</taxon>
        <taxon>Stichopodidae</taxon>
        <taxon>Apostichopus</taxon>
    </lineage>
</organism>
<protein>
    <submittedName>
        <fullName evidence="7">Putative EH domain-binding protein 1-like isoform X3</fullName>
    </submittedName>
</protein>
<feature type="region of interest" description="Disordered" evidence="5">
    <location>
        <begin position="172"/>
        <end position="453"/>
    </location>
</feature>
<feature type="compositionally biased region" description="Basic and acidic residues" evidence="5">
    <location>
        <begin position="220"/>
        <end position="248"/>
    </location>
</feature>